<evidence type="ECO:0000313" key="5">
    <source>
        <dbReference type="EMBL" id="GJN17138.1"/>
    </source>
</evidence>
<evidence type="ECO:0000313" key="6">
    <source>
        <dbReference type="Proteomes" id="UP001054889"/>
    </source>
</evidence>
<keyword evidence="2" id="KW-0806">Transcription termination</keyword>
<proteinExistence type="inferred from homology"/>
<evidence type="ECO:0000256" key="4">
    <source>
        <dbReference type="SAM" id="SignalP"/>
    </source>
</evidence>
<dbReference type="InterPro" id="IPR003690">
    <property type="entry name" value="MTERF"/>
</dbReference>
<protein>
    <submittedName>
        <fullName evidence="5">Uncharacterized protein</fullName>
    </submittedName>
</protein>
<dbReference type="Proteomes" id="UP001054889">
    <property type="component" value="Unassembled WGS sequence"/>
</dbReference>
<keyword evidence="2" id="KW-0805">Transcription regulation</keyword>
<comment type="similarity">
    <text evidence="1">Belongs to the mTERF family.</text>
</comment>
<accession>A0AAV5E3W7</accession>
<reference evidence="5" key="1">
    <citation type="journal article" date="2018" name="DNA Res.">
        <title>Multiple hybrid de novo genome assembly of finger millet, an orphan allotetraploid crop.</title>
        <authorList>
            <person name="Hatakeyama M."/>
            <person name="Aluri S."/>
            <person name="Balachadran M.T."/>
            <person name="Sivarajan S.R."/>
            <person name="Patrignani A."/>
            <person name="Gruter S."/>
            <person name="Poveda L."/>
            <person name="Shimizu-Inatsugi R."/>
            <person name="Baeten J."/>
            <person name="Francoijs K.J."/>
            <person name="Nataraja K.N."/>
            <person name="Reddy Y.A.N."/>
            <person name="Phadnis S."/>
            <person name="Ravikumar R.L."/>
            <person name="Schlapbach R."/>
            <person name="Sreeman S.M."/>
            <person name="Shimizu K.K."/>
        </authorList>
    </citation>
    <scope>NUCLEOTIDE SEQUENCE</scope>
</reference>
<comment type="caution">
    <text evidence="5">The sequence shown here is derived from an EMBL/GenBank/DDBJ whole genome shotgun (WGS) entry which is preliminary data.</text>
</comment>
<gene>
    <name evidence="5" type="primary">gb04182</name>
    <name evidence="5" type="ORF">PR202_gb04182</name>
</gene>
<feature type="chain" id="PRO_5043988729" evidence="4">
    <location>
        <begin position="30"/>
        <end position="377"/>
    </location>
</feature>
<name>A0AAV5E3W7_ELECO</name>
<dbReference type="GO" id="GO:0003676">
    <property type="term" value="F:nucleic acid binding"/>
    <property type="evidence" value="ECO:0007669"/>
    <property type="project" value="InterPro"/>
</dbReference>
<evidence type="ECO:0000256" key="3">
    <source>
        <dbReference type="ARBA" id="ARBA00022946"/>
    </source>
</evidence>
<keyword evidence="6" id="KW-1185">Reference proteome</keyword>
<dbReference type="AlphaFoldDB" id="A0AAV5E3W7"/>
<keyword evidence="4" id="KW-0732">Signal</keyword>
<keyword evidence="2" id="KW-0804">Transcription</keyword>
<dbReference type="SMART" id="SM00733">
    <property type="entry name" value="Mterf"/>
    <property type="match status" value="6"/>
</dbReference>
<organism evidence="5 6">
    <name type="scientific">Eleusine coracana subsp. coracana</name>
    <dbReference type="NCBI Taxonomy" id="191504"/>
    <lineage>
        <taxon>Eukaryota</taxon>
        <taxon>Viridiplantae</taxon>
        <taxon>Streptophyta</taxon>
        <taxon>Embryophyta</taxon>
        <taxon>Tracheophyta</taxon>
        <taxon>Spermatophyta</taxon>
        <taxon>Magnoliopsida</taxon>
        <taxon>Liliopsida</taxon>
        <taxon>Poales</taxon>
        <taxon>Poaceae</taxon>
        <taxon>PACMAD clade</taxon>
        <taxon>Chloridoideae</taxon>
        <taxon>Cynodonteae</taxon>
        <taxon>Eleusininae</taxon>
        <taxon>Eleusine</taxon>
    </lineage>
</organism>
<dbReference type="PANTHER" id="PTHR13068">
    <property type="entry name" value="CGI-12 PROTEIN-RELATED"/>
    <property type="match status" value="1"/>
</dbReference>
<dbReference type="EMBL" id="BQKI01000073">
    <property type="protein sequence ID" value="GJN17138.1"/>
    <property type="molecule type" value="Genomic_DNA"/>
</dbReference>
<dbReference type="PANTHER" id="PTHR13068:SF84">
    <property type="entry name" value="OS06G0225100 PROTEIN"/>
    <property type="match status" value="1"/>
</dbReference>
<sequence>MKKLTSCFPSLRAAAAPLLTASLLRRLLCTDTSPAQFVPESYLISTCGLTQRQALKASRSLSKLTTPDRADAVRAFLAGDLDLSNPDVASSSARIFCFEVDKSLAPCVSQLRDIGLSTPEIARLVPLVPSVFVNPKHVSRLAFYMSFLGSFDRVHNAIRRDNSLLCRSIEDVVEPNIALLRQCGLSVRDIAQVLALVPRLLAGSQEHLKDVILRAQELGVPRGTPMFRHALVTAYSFRPETIAAKLELLRSLGLSSGQVAMAVAKMPSILNLSKDRLRRGMDFLTKEAGMDMEVIARAPAMLKFNIEGRLAPRLKVVNFIREKGLPCSNWSFYTAACLSEERFLSKFVHLHEKNIPAITVVYAAARRGKALAGTATL</sequence>
<evidence type="ECO:0000256" key="1">
    <source>
        <dbReference type="ARBA" id="ARBA00007692"/>
    </source>
</evidence>
<evidence type="ECO:0000256" key="2">
    <source>
        <dbReference type="ARBA" id="ARBA00022472"/>
    </source>
</evidence>
<dbReference type="Pfam" id="PF02536">
    <property type="entry name" value="mTERF"/>
    <property type="match status" value="1"/>
</dbReference>
<dbReference type="FunFam" id="1.25.70.10:FF:000001">
    <property type="entry name" value="Mitochondrial transcription termination factor-like"/>
    <property type="match status" value="1"/>
</dbReference>
<dbReference type="GO" id="GO:0006353">
    <property type="term" value="P:DNA-templated transcription termination"/>
    <property type="evidence" value="ECO:0007669"/>
    <property type="project" value="UniProtKB-KW"/>
</dbReference>
<keyword evidence="3" id="KW-0809">Transit peptide</keyword>
<feature type="signal peptide" evidence="4">
    <location>
        <begin position="1"/>
        <end position="29"/>
    </location>
</feature>
<reference evidence="5" key="2">
    <citation type="submission" date="2021-12" db="EMBL/GenBank/DDBJ databases">
        <title>Resequencing data analysis of finger millet.</title>
        <authorList>
            <person name="Hatakeyama M."/>
            <person name="Aluri S."/>
            <person name="Balachadran M.T."/>
            <person name="Sivarajan S.R."/>
            <person name="Poveda L."/>
            <person name="Shimizu-Inatsugi R."/>
            <person name="Schlapbach R."/>
            <person name="Sreeman S.M."/>
            <person name="Shimizu K.K."/>
        </authorList>
    </citation>
    <scope>NUCLEOTIDE SEQUENCE</scope>
</reference>
<dbReference type="InterPro" id="IPR038538">
    <property type="entry name" value="MTERF_sf"/>
</dbReference>
<dbReference type="Gene3D" id="1.25.70.10">
    <property type="entry name" value="Transcription termination factor 3, mitochondrial"/>
    <property type="match status" value="2"/>
</dbReference>